<evidence type="ECO:0000313" key="2">
    <source>
        <dbReference type="EMBL" id="GES73924.1"/>
    </source>
</evidence>
<gene>
    <name evidence="2" type="ORF">RCL2_000143100</name>
    <name evidence="1" type="ORF">RclHR1_11680001</name>
</gene>
<reference evidence="1 3" key="1">
    <citation type="submission" date="2017-11" db="EMBL/GenBank/DDBJ databases">
        <title>The genome of Rhizophagus clarus HR1 reveals common genetic basis of auxotrophy among arbuscular mycorrhizal fungi.</title>
        <authorList>
            <person name="Kobayashi Y."/>
        </authorList>
    </citation>
    <scope>NUCLEOTIDE SEQUENCE [LARGE SCALE GENOMIC DNA]</scope>
    <source>
        <strain evidence="1 3">HR1</strain>
    </source>
</reference>
<accession>A0A2Z6QXV0</accession>
<keyword evidence="3" id="KW-1185">Reference proteome</keyword>
<dbReference type="EMBL" id="BLAL01000011">
    <property type="protein sequence ID" value="GES73924.1"/>
    <property type="molecule type" value="Genomic_DNA"/>
</dbReference>
<comment type="caution">
    <text evidence="1">The sequence shown here is derived from an EMBL/GenBank/DDBJ whole genome shotgun (WGS) entry which is preliminary data.</text>
</comment>
<sequence>MIQVLQMNECIRFFHYTPDDNNFYHITCHIISRDSAFSDDHDDDHGFFYNDSEINYYIKCKLFSRPLIITILNREIYGIDNEVNNLEGKNSLSLNQKLSLEQDLKQILPLYFMKNYILKREIRSNFNKNMNPFHEHYKEQMVLMTDIHNNFGNRNEFYHNGDVKYDNYDVTHQHQQQHFGFNNNMTAKRETDSFHGNIENNLMVSPHATLMPDNNQNNNINEGYIRNVIPQHQINFNMSFAEREMRPDYKSSTNISHGDNTMTTQMNDIQSNYLPHQNRAEDTRQVDFNKFPQHRVPESEMRSDYDINTYSSHDSVTTYAVSTTDINLEHHFDYTRNAYSHQQIDLNCLPVTTQGNATAEINRSYNENSMSYNNNQVVNIAETN</sequence>
<evidence type="ECO:0000313" key="1">
    <source>
        <dbReference type="EMBL" id="GBB85096.1"/>
    </source>
</evidence>
<proteinExistence type="predicted"/>
<dbReference type="Proteomes" id="UP000615446">
    <property type="component" value="Unassembled WGS sequence"/>
</dbReference>
<dbReference type="EMBL" id="BEXD01000189">
    <property type="protein sequence ID" value="GBB85096.1"/>
    <property type="molecule type" value="Genomic_DNA"/>
</dbReference>
<dbReference type="AlphaFoldDB" id="A0A2Z6QXV0"/>
<dbReference type="Proteomes" id="UP000247702">
    <property type="component" value="Unassembled WGS sequence"/>
</dbReference>
<name>A0A2Z6QXV0_9GLOM</name>
<reference evidence="2" key="2">
    <citation type="submission" date="2019-10" db="EMBL/GenBank/DDBJ databases">
        <title>Conservation and host-specific expression of non-tandemly repeated heterogenous ribosome RNA gene in arbuscular mycorrhizal fungi.</title>
        <authorList>
            <person name="Maeda T."/>
            <person name="Kobayashi Y."/>
            <person name="Nakagawa T."/>
            <person name="Ezawa T."/>
            <person name="Yamaguchi K."/>
            <person name="Bino T."/>
            <person name="Nishimoto Y."/>
            <person name="Shigenobu S."/>
            <person name="Kawaguchi M."/>
        </authorList>
    </citation>
    <scope>NUCLEOTIDE SEQUENCE</scope>
    <source>
        <strain evidence="2">HR1</strain>
    </source>
</reference>
<evidence type="ECO:0000313" key="3">
    <source>
        <dbReference type="Proteomes" id="UP000247702"/>
    </source>
</evidence>
<protein>
    <submittedName>
        <fullName evidence="1">Uncharacterized protein</fullName>
    </submittedName>
</protein>
<organism evidence="1 3">
    <name type="scientific">Rhizophagus clarus</name>
    <dbReference type="NCBI Taxonomy" id="94130"/>
    <lineage>
        <taxon>Eukaryota</taxon>
        <taxon>Fungi</taxon>
        <taxon>Fungi incertae sedis</taxon>
        <taxon>Mucoromycota</taxon>
        <taxon>Glomeromycotina</taxon>
        <taxon>Glomeromycetes</taxon>
        <taxon>Glomerales</taxon>
        <taxon>Glomeraceae</taxon>
        <taxon>Rhizophagus</taxon>
    </lineage>
</organism>